<name>A0A699KJ76_TANCI</name>
<proteinExistence type="predicted"/>
<protein>
    <submittedName>
        <fullName evidence="1">Uncharacterized protein</fullName>
    </submittedName>
</protein>
<gene>
    <name evidence="1" type="ORF">Tci_669160</name>
</gene>
<dbReference type="EMBL" id="BKCJ010524887">
    <property type="protein sequence ID" value="GFA97188.1"/>
    <property type="molecule type" value="Genomic_DNA"/>
</dbReference>
<reference evidence="1" key="1">
    <citation type="journal article" date="2019" name="Sci. Rep.">
        <title>Draft genome of Tanacetum cinerariifolium, the natural source of mosquito coil.</title>
        <authorList>
            <person name="Yamashiro T."/>
            <person name="Shiraishi A."/>
            <person name="Satake H."/>
            <person name="Nakayama K."/>
        </authorList>
    </citation>
    <scope>NUCLEOTIDE SEQUENCE</scope>
</reference>
<organism evidence="1">
    <name type="scientific">Tanacetum cinerariifolium</name>
    <name type="common">Dalmatian daisy</name>
    <name type="synonym">Chrysanthemum cinerariifolium</name>
    <dbReference type="NCBI Taxonomy" id="118510"/>
    <lineage>
        <taxon>Eukaryota</taxon>
        <taxon>Viridiplantae</taxon>
        <taxon>Streptophyta</taxon>
        <taxon>Embryophyta</taxon>
        <taxon>Tracheophyta</taxon>
        <taxon>Spermatophyta</taxon>
        <taxon>Magnoliopsida</taxon>
        <taxon>eudicotyledons</taxon>
        <taxon>Gunneridae</taxon>
        <taxon>Pentapetalae</taxon>
        <taxon>asterids</taxon>
        <taxon>campanulids</taxon>
        <taxon>Asterales</taxon>
        <taxon>Asteraceae</taxon>
        <taxon>Asteroideae</taxon>
        <taxon>Anthemideae</taxon>
        <taxon>Anthemidinae</taxon>
        <taxon>Tanacetum</taxon>
    </lineage>
</organism>
<dbReference type="AlphaFoldDB" id="A0A699KJ76"/>
<sequence length="136" mass="15881">MKPKNKEQIRLDKEAALRLQAEFDEEKILAREKAQKEQEANIALIKTWDDIQAKIDADHQLAERLINTFEDFRTELVQGKEKRAEEELVQESTKKQKVEDDKETTELKQLMEVIPKEEEVAIDVIPLAVKTLRIVD</sequence>
<evidence type="ECO:0000313" key="1">
    <source>
        <dbReference type="EMBL" id="GFA97188.1"/>
    </source>
</evidence>
<comment type="caution">
    <text evidence="1">The sequence shown here is derived from an EMBL/GenBank/DDBJ whole genome shotgun (WGS) entry which is preliminary data.</text>
</comment>
<accession>A0A699KJ76</accession>